<dbReference type="EMBL" id="CP000148">
    <property type="protein sequence ID" value="ABB32406.1"/>
    <property type="molecule type" value="Genomic_DNA"/>
</dbReference>
<dbReference type="InterPro" id="IPR029063">
    <property type="entry name" value="SAM-dependent_MTases_sf"/>
</dbReference>
<dbReference type="CDD" id="cd02440">
    <property type="entry name" value="AdoMet_MTases"/>
    <property type="match status" value="1"/>
</dbReference>
<dbReference type="Pfam" id="PF13489">
    <property type="entry name" value="Methyltransf_23"/>
    <property type="match status" value="1"/>
</dbReference>
<dbReference type="AlphaFoldDB" id="Q39TL8"/>
<dbReference type="STRING" id="269799.Gmet_2177"/>
<dbReference type="PANTHER" id="PTHR43861">
    <property type="entry name" value="TRANS-ACONITATE 2-METHYLTRANSFERASE-RELATED"/>
    <property type="match status" value="1"/>
</dbReference>
<keyword evidence="1" id="KW-0808">Transferase</keyword>
<keyword evidence="1" id="KW-0489">Methyltransferase</keyword>
<evidence type="ECO:0000313" key="2">
    <source>
        <dbReference type="Proteomes" id="UP000007073"/>
    </source>
</evidence>
<dbReference type="Proteomes" id="UP000007073">
    <property type="component" value="Chromosome"/>
</dbReference>
<dbReference type="GO" id="GO:0008168">
    <property type="term" value="F:methyltransferase activity"/>
    <property type="evidence" value="ECO:0007669"/>
    <property type="project" value="UniProtKB-KW"/>
</dbReference>
<dbReference type="KEGG" id="gme:Gmet_2177"/>
<dbReference type="SUPFAM" id="SSF53335">
    <property type="entry name" value="S-adenosyl-L-methionine-dependent methyltransferases"/>
    <property type="match status" value="1"/>
</dbReference>
<reference evidence="1 2" key="2">
    <citation type="journal article" date="2009" name="BMC Microbiol.">
        <title>The genome sequence of Geobacter metallireducens: features of metabolism, physiology and regulation common and dissimilar to Geobacter sulfurreducens.</title>
        <authorList>
            <person name="Aklujkar M."/>
            <person name="Krushkal J."/>
            <person name="DiBartolo G."/>
            <person name="Lapidus A."/>
            <person name="Land M.L."/>
            <person name="Lovley D.R."/>
        </authorList>
    </citation>
    <scope>NUCLEOTIDE SEQUENCE [LARGE SCALE GENOMIC DNA]</scope>
    <source>
        <strain evidence="2">ATCC 53774 / DSM 7210 / GS-15</strain>
    </source>
</reference>
<dbReference type="GO" id="GO:0032259">
    <property type="term" value="P:methylation"/>
    <property type="evidence" value="ECO:0007669"/>
    <property type="project" value="UniProtKB-KW"/>
</dbReference>
<organism evidence="1 2">
    <name type="scientific">Geobacter metallireducens (strain ATCC 53774 / DSM 7210 / GS-15)</name>
    <dbReference type="NCBI Taxonomy" id="269799"/>
    <lineage>
        <taxon>Bacteria</taxon>
        <taxon>Pseudomonadati</taxon>
        <taxon>Thermodesulfobacteriota</taxon>
        <taxon>Desulfuromonadia</taxon>
        <taxon>Geobacterales</taxon>
        <taxon>Geobacteraceae</taxon>
        <taxon>Geobacter</taxon>
    </lineage>
</organism>
<protein>
    <submittedName>
        <fullName evidence="1">SAM-dependent methyltransferase, putative</fullName>
    </submittedName>
</protein>
<proteinExistence type="predicted"/>
<dbReference type="Gene3D" id="3.40.50.150">
    <property type="entry name" value="Vaccinia Virus protein VP39"/>
    <property type="match status" value="1"/>
</dbReference>
<dbReference type="eggNOG" id="COG2226">
    <property type="taxonomic scope" value="Bacteria"/>
</dbReference>
<sequence>MDNIRITTEPRRDCLLCGRNGNALYEDLGDRLFGAPGKWTLEKCVNDNCGLVWLNPAPRKDEIWKAYASYYTHGDNQAPPAGVAKRIFHCVRDCYLALKYDYFNELRQSPLRFLGTLLYLFPGRRADVDFSVMYLRSRPGGRLLEIGCGSGTMLSYLGSLGWRTEGIDVDPSAVANARSKGLNVAQGDLLEQPYGDNTFDAVMISHVIEHVPNPVELLTECYRILKPGGVLSLVTPNVESMGSHLFGRHWLHLDPPRHLILYNVRTIRALARKAGFTNMEIRTTIRDAHALFWASYSISRRGTYAMGSQPGRSGRLFMLLMRLVEWGLLKVFPHKGEELSLMGVK</sequence>
<accession>Q39TL8</accession>
<keyword evidence="2" id="KW-1185">Reference proteome</keyword>
<evidence type="ECO:0000313" key="1">
    <source>
        <dbReference type="EMBL" id="ABB32406.1"/>
    </source>
</evidence>
<reference evidence="1 2" key="1">
    <citation type="submission" date="2005-10" db="EMBL/GenBank/DDBJ databases">
        <title>Complete sequence of Geobacter metallireducens GS-15.</title>
        <authorList>
            <consortium name="US DOE Joint Genome Institute"/>
            <person name="Copeland A."/>
            <person name="Lucas S."/>
            <person name="Lapidus A."/>
            <person name="Barry K."/>
            <person name="Detter J.C."/>
            <person name="Glavina T."/>
            <person name="Hammon N."/>
            <person name="Israni S."/>
            <person name="Pitluck S."/>
            <person name="Di Bartolo G."/>
            <person name="Chain P."/>
            <person name="Schmutz J."/>
            <person name="Larimer F."/>
            <person name="Land M."/>
            <person name="Kyrpides N."/>
            <person name="Ivanova N."/>
            <person name="Richardson P."/>
        </authorList>
    </citation>
    <scope>NUCLEOTIDE SEQUENCE [LARGE SCALE GENOMIC DNA]</scope>
    <source>
        <strain evidence="2">ATCC 53774 / DSM 7210 / GS-15</strain>
    </source>
</reference>
<gene>
    <name evidence="1" type="ordered locus">Gmet_2177</name>
</gene>
<dbReference type="HOGENOM" id="CLU_068669_0_0_7"/>
<name>Q39TL8_GEOMG</name>